<evidence type="ECO:0000313" key="9">
    <source>
        <dbReference type="Proteomes" id="UP000011134"/>
    </source>
</evidence>
<accession>L8J5V5</accession>
<evidence type="ECO:0000256" key="2">
    <source>
        <dbReference type="ARBA" id="ARBA00008520"/>
    </source>
</evidence>
<comment type="similarity">
    <text evidence="2">Belongs to the bacterial solute-binding protein 1 family.</text>
</comment>
<dbReference type="RefSeq" id="WP_007470525.1">
    <property type="nucleotide sequence ID" value="NZ_AMZO01000038.1"/>
</dbReference>
<gene>
    <name evidence="8" type="ORF">C942_03599</name>
</gene>
<proteinExistence type="inferred from homology"/>
<evidence type="ECO:0000313" key="8">
    <source>
        <dbReference type="EMBL" id="ELR63583.1"/>
    </source>
</evidence>
<keyword evidence="9" id="KW-1185">Reference proteome</keyword>
<evidence type="ECO:0000256" key="3">
    <source>
        <dbReference type="ARBA" id="ARBA00022448"/>
    </source>
</evidence>
<dbReference type="Pfam" id="PF01547">
    <property type="entry name" value="SBP_bac_1"/>
    <property type="match status" value="1"/>
</dbReference>
<evidence type="ECO:0000256" key="4">
    <source>
        <dbReference type="ARBA" id="ARBA00022729"/>
    </source>
</evidence>
<protein>
    <recommendedName>
        <fullName evidence="6">Probable sugar-binding periplasmic protein</fullName>
    </recommendedName>
</protein>
<comment type="caution">
    <text evidence="8">The sequence shown here is derived from an EMBL/GenBank/DDBJ whole genome shotgun (WGS) entry which is preliminary data.</text>
</comment>
<keyword evidence="8" id="KW-0762">Sugar transport</keyword>
<evidence type="ECO:0000256" key="5">
    <source>
        <dbReference type="ARBA" id="ARBA00049629"/>
    </source>
</evidence>
<dbReference type="InterPro" id="IPR006059">
    <property type="entry name" value="SBP"/>
</dbReference>
<dbReference type="InterPro" id="IPR050490">
    <property type="entry name" value="Bact_solute-bd_prot1"/>
</dbReference>
<comment type="function">
    <text evidence="5">Part of a binding-protein-dependent transport system for a sugar.</text>
</comment>
<comment type="subcellular location">
    <subcellularLocation>
        <location evidence="1">Periplasm</location>
    </subcellularLocation>
</comment>
<dbReference type="AlphaFoldDB" id="L8J5V5"/>
<evidence type="ECO:0000256" key="6">
    <source>
        <dbReference type="ARBA" id="ARBA00049753"/>
    </source>
</evidence>
<dbReference type="Proteomes" id="UP000011134">
    <property type="component" value="Unassembled WGS sequence"/>
</dbReference>
<dbReference type="PATRIC" id="fig|1056511.3.peg.4522"/>
<dbReference type="PANTHER" id="PTHR43649">
    <property type="entry name" value="ARABINOSE-BINDING PROTEIN-RELATED"/>
    <property type="match status" value="1"/>
</dbReference>
<keyword evidence="4 7" id="KW-0732">Signal</keyword>
<dbReference type="EMBL" id="AMZO01000038">
    <property type="protein sequence ID" value="ELR63583.1"/>
    <property type="molecule type" value="Genomic_DNA"/>
</dbReference>
<name>L8J5V5_9GAMM</name>
<organism evidence="8 9">
    <name type="scientific">Photobacterium marinum</name>
    <dbReference type="NCBI Taxonomy" id="1056511"/>
    <lineage>
        <taxon>Bacteria</taxon>
        <taxon>Pseudomonadati</taxon>
        <taxon>Pseudomonadota</taxon>
        <taxon>Gammaproteobacteria</taxon>
        <taxon>Vibrionales</taxon>
        <taxon>Vibrionaceae</taxon>
        <taxon>Photobacterium</taxon>
    </lineage>
</organism>
<dbReference type="SUPFAM" id="SSF53850">
    <property type="entry name" value="Periplasmic binding protein-like II"/>
    <property type="match status" value="1"/>
</dbReference>
<reference evidence="8 9" key="1">
    <citation type="submission" date="2012-12" db="EMBL/GenBank/DDBJ databases">
        <title>Genome Assembly of Photobacterium sp. AK15.</title>
        <authorList>
            <person name="Khatri I."/>
            <person name="Vaidya B."/>
            <person name="Srinivas T.N.R."/>
            <person name="Subramanian S."/>
            <person name="Pinnaka A."/>
        </authorList>
    </citation>
    <scope>NUCLEOTIDE SEQUENCE [LARGE SCALE GENOMIC DNA]</scope>
    <source>
        <strain evidence="8 9">AK15</strain>
    </source>
</reference>
<evidence type="ECO:0000256" key="1">
    <source>
        <dbReference type="ARBA" id="ARBA00004418"/>
    </source>
</evidence>
<evidence type="ECO:0000256" key="7">
    <source>
        <dbReference type="SAM" id="SignalP"/>
    </source>
</evidence>
<dbReference type="OrthoDB" id="5580590at2"/>
<sequence>MRYALIALLVGCLLTTYADTTLASQDVHFLHWWTSQGEVKSAEVVNDALSEADLNVINVPVQGGGGKTAKSILQARAIAGNPPDMAQLEGPAIKSWAALGFLHNLDDAAKQQNWDEKLFSLARGIHQHNGNYVAVPVTLHRLNWMWVNMDILNRHKLKMPESWEQLIDVFSQLKQKGVSPLAIGNEPWQIVQLFENIAFGIGGPHYYRKAFIELDPDILASSTTHEALRKFRQISTIVLPDLSKQRWEEATKDLLEGRRAFQITGDWVAGELMAMNGEFPDNILCSPTPFQQSGFIYNMDSFALFKKPLLTNEQANRIAKIVSEPDFLYEFNRRKGSIPAYENVSLKGFNPCALKAKLDFKQAEELGTLVPSIIDSMAVSPVIEKAASSELYRFFNDPTMQPDDVIVHMQNMGSSNLNL</sequence>
<keyword evidence="3" id="KW-0813">Transport</keyword>
<dbReference type="PANTHER" id="PTHR43649:SF28">
    <property type="entry name" value="BINDING PROTEIN COMPONENT OF ABC SUGAR TRANSPORTER-RELATED"/>
    <property type="match status" value="1"/>
</dbReference>
<dbReference type="Gene3D" id="3.40.190.10">
    <property type="entry name" value="Periplasmic binding protein-like II"/>
    <property type="match status" value="2"/>
</dbReference>
<feature type="chain" id="PRO_5003992683" description="Probable sugar-binding periplasmic protein" evidence="7">
    <location>
        <begin position="19"/>
        <end position="419"/>
    </location>
</feature>
<dbReference type="GO" id="GO:0042597">
    <property type="term" value="C:periplasmic space"/>
    <property type="evidence" value="ECO:0007669"/>
    <property type="project" value="UniProtKB-SubCell"/>
</dbReference>
<feature type="signal peptide" evidence="7">
    <location>
        <begin position="1"/>
        <end position="18"/>
    </location>
</feature>